<dbReference type="HOGENOM" id="CLU_762519_0_0_0"/>
<dbReference type="Pfam" id="PF13360">
    <property type="entry name" value="PQQ_2"/>
    <property type="match status" value="2"/>
</dbReference>
<dbReference type="AlphaFoldDB" id="G2LFX8"/>
<dbReference type="Proteomes" id="UP000006791">
    <property type="component" value="Chromosome 1"/>
</dbReference>
<protein>
    <submittedName>
        <fullName evidence="2">PQQ enzyme repeat protein</fullName>
    </submittedName>
</protein>
<dbReference type="InterPro" id="IPR015943">
    <property type="entry name" value="WD40/YVTN_repeat-like_dom_sf"/>
</dbReference>
<organism evidence="2 3">
    <name type="scientific">Chloracidobacterium thermophilum (strain B)</name>
    <dbReference type="NCBI Taxonomy" id="981222"/>
    <lineage>
        <taxon>Bacteria</taxon>
        <taxon>Pseudomonadati</taxon>
        <taxon>Acidobacteriota</taxon>
        <taxon>Terriglobia</taxon>
        <taxon>Terriglobales</taxon>
        <taxon>Acidobacteriaceae</taxon>
        <taxon>Chloracidobacterium</taxon>
    </lineage>
</organism>
<gene>
    <name evidence="2" type="ordered locus">Cabther_A1340</name>
</gene>
<dbReference type="Gene3D" id="2.40.10.480">
    <property type="match status" value="1"/>
</dbReference>
<accession>G2LFX8</accession>
<keyword evidence="3" id="KW-1185">Reference proteome</keyword>
<dbReference type="RefSeq" id="WP_014099828.1">
    <property type="nucleotide sequence ID" value="NC_016024.1"/>
</dbReference>
<dbReference type="STRING" id="981222.Cabther_A1340"/>
<dbReference type="OrthoDB" id="9816081at2"/>
<dbReference type="Gene3D" id="2.130.10.10">
    <property type="entry name" value="YVTN repeat-like/Quinoprotein amine dehydrogenase"/>
    <property type="match status" value="1"/>
</dbReference>
<dbReference type="InterPro" id="IPR002372">
    <property type="entry name" value="PQQ_rpt_dom"/>
</dbReference>
<dbReference type="EMBL" id="CP002514">
    <property type="protein sequence ID" value="AEP12091.1"/>
    <property type="molecule type" value="Genomic_DNA"/>
</dbReference>
<evidence type="ECO:0000259" key="1">
    <source>
        <dbReference type="Pfam" id="PF13360"/>
    </source>
</evidence>
<evidence type="ECO:0000313" key="3">
    <source>
        <dbReference type="Proteomes" id="UP000006791"/>
    </source>
</evidence>
<evidence type="ECO:0000313" key="2">
    <source>
        <dbReference type="EMBL" id="AEP12091.1"/>
    </source>
</evidence>
<feature type="domain" description="Pyrrolo-quinoline quinone repeat" evidence="1">
    <location>
        <begin position="129"/>
        <end position="227"/>
    </location>
</feature>
<dbReference type="InterPro" id="IPR018391">
    <property type="entry name" value="PQQ_b-propeller_rpt"/>
</dbReference>
<proteinExistence type="predicted"/>
<reference evidence="2 3" key="1">
    <citation type="journal article" date="2012" name="Environ. Microbiol.">
        <title>Complete genome of Candidatus Chloracidobacterium thermophilum, a chlorophyll-based photoheterotroph belonging to the phylum Acidobacteria.</title>
        <authorList>
            <person name="Garcia Costas A.M."/>
            <person name="Liu Z."/>
            <person name="Tomsho L.P."/>
            <person name="Schuster S.C."/>
            <person name="Ward D.M."/>
            <person name="Bryant D.A."/>
        </authorList>
    </citation>
    <scope>NUCLEOTIDE SEQUENCE [LARGE SCALE GENOMIC DNA]</scope>
    <source>
        <strain evidence="2 3">B</strain>
    </source>
</reference>
<dbReference type="PANTHER" id="PTHR34512">
    <property type="entry name" value="CELL SURFACE PROTEIN"/>
    <property type="match status" value="1"/>
</dbReference>
<dbReference type="InterPro" id="IPR011047">
    <property type="entry name" value="Quinoprotein_ADH-like_sf"/>
</dbReference>
<dbReference type="PANTHER" id="PTHR34512:SF30">
    <property type="entry name" value="OUTER MEMBRANE PROTEIN ASSEMBLY FACTOR BAMB"/>
    <property type="match status" value="1"/>
</dbReference>
<sequence length="376" mass="40587">MKRPAWRSTQVVVVVGLALALSQMLVAQQRLRWRPAPPLNGRVAIAPTTLPTDWLYLDPDSARQEPLVTENAVYVPLRTGKVVALARTDGARLWESAPGVATTAKLYRLGDALLACASSPAADGSPPGGIVRLLDLTTGVVRREVTLPAPITSQVVSDGLWLYVRLGTNEIAALNPQDFSRGWSVTGDFTEHLAYAAGAVFVGTSAGALWALDAKDGRRRWTCVLGATPGPAAAGEEMVYCGTSNGEVVAVRRADGRLRWRRRTGAAVMTPPLIRHGQVLVASYDNFLYAFHPQTGELRWQQQMAGRLASPPSWLTETTLAVAALDDSEITVVQVPDGRIVARWQLATERIFSVLHVEQGMVVMATERGIAAARLQ</sequence>
<dbReference type="KEGG" id="ctm:Cabther_A1340"/>
<dbReference type="SMART" id="SM00564">
    <property type="entry name" value="PQQ"/>
    <property type="match status" value="4"/>
</dbReference>
<dbReference type="SUPFAM" id="SSF50998">
    <property type="entry name" value="Quinoprotein alcohol dehydrogenase-like"/>
    <property type="match status" value="2"/>
</dbReference>
<name>G2LFX8_CHLTF</name>
<feature type="domain" description="Pyrrolo-quinoline quinone repeat" evidence="1">
    <location>
        <begin position="228"/>
        <end position="350"/>
    </location>
</feature>